<comment type="catalytic activity">
    <reaction evidence="3">
        <text>L-dehydroascorbate + 2 glutathione = glutathione disulfide + L-ascorbate</text>
        <dbReference type="Rhea" id="RHEA:24424"/>
        <dbReference type="ChEBI" id="CHEBI:38290"/>
        <dbReference type="ChEBI" id="CHEBI:57925"/>
        <dbReference type="ChEBI" id="CHEBI:58297"/>
        <dbReference type="ChEBI" id="CHEBI:58539"/>
        <dbReference type="EC" id="1.8.5.1"/>
    </reaction>
</comment>
<dbReference type="Pfam" id="PF13410">
    <property type="entry name" value="GST_C_2"/>
    <property type="match status" value="1"/>
</dbReference>
<dbReference type="OMA" id="PWIERMH"/>
<dbReference type="InterPro" id="IPR050983">
    <property type="entry name" value="GST_Omega/HSP26"/>
</dbReference>
<evidence type="ECO:0000313" key="7">
    <source>
        <dbReference type="Proteomes" id="UP000007110"/>
    </source>
</evidence>
<reference evidence="6" key="2">
    <citation type="submission" date="2021-01" db="UniProtKB">
        <authorList>
            <consortium name="EnsemblMetazoa"/>
        </authorList>
    </citation>
    <scope>IDENTIFICATION</scope>
</reference>
<dbReference type="Proteomes" id="UP000007110">
    <property type="component" value="Unassembled WGS sequence"/>
</dbReference>
<dbReference type="SFLD" id="SFLDG00358">
    <property type="entry name" value="Main_(cytGST)"/>
    <property type="match status" value="1"/>
</dbReference>
<dbReference type="OrthoDB" id="4951845at2759"/>
<dbReference type="GO" id="GO:0005737">
    <property type="term" value="C:cytoplasm"/>
    <property type="evidence" value="ECO:0000318"/>
    <property type="project" value="GO_Central"/>
</dbReference>
<dbReference type="AlphaFoldDB" id="A0A7M7RDA0"/>
<comment type="function">
    <text evidence="3">Exhibits glutathione-dependent thiol transferase activity. Has high dehydroascorbate reductase activity and may contribute to the recycling of ascorbic acid. Participates in the biotransformation of inorganic arsenic and reduces monomethylarsonic acid (MMA).</text>
</comment>
<dbReference type="GO" id="GO:0045174">
    <property type="term" value="F:glutathione dehydrogenase (ascorbate) activity"/>
    <property type="evidence" value="ECO:0000318"/>
    <property type="project" value="GO_Central"/>
</dbReference>
<keyword evidence="7" id="KW-1185">Reference proteome</keyword>
<dbReference type="InterPro" id="IPR010987">
    <property type="entry name" value="Glutathione-S-Trfase_C-like"/>
</dbReference>
<comment type="similarity">
    <text evidence="1 3">Belongs to the GST superfamily. Omega family.</text>
</comment>
<dbReference type="InterPro" id="IPR036249">
    <property type="entry name" value="Thioredoxin-like_sf"/>
</dbReference>
<feature type="domain" description="GST C-terminal" evidence="5">
    <location>
        <begin position="101"/>
        <end position="221"/>
    </location>
</feature>
<comment type="catalytic activity">
    <reaction evidence="3">
        <text>methylarsonate + 2 glutathione + H(+) = methylarsonous acid + glutathione disulfide + H2O</text>
        <dbReference type="Rhea" id="RHEA:15969"/>
        <dbReference type="ChEBI" id="CHEBI:15377"/>
        <dbReference type="ChEBI" id="CHEBI:15378"/>
        <dbReference type="ChEBI" id="CHEBI:17826"/>
        <dbReference type="ChEBI" id="CHEBI:33409"/>
        <dbReference type="ChEBI" id="CHEBI:57925"/>
        <dbReference type="ChEBI" id="CHEBI:58297"/>
        <dbReference type="EC" id="1.20.4.2"/>
    </reaction>
</comment>
<dbReference type="PANTHER" id="PTHR43968">
    <property type="match status" value="1"/>
</dbReference>
<dbReference type="FunFam" id="1.20.1050.10:FF:000009">
    <property type="entry name" value="Glutathione S-transferase omega-1"/>
    <property type="match status" value="1"/>
</dbReference>
<dbReference type="SUPFAM" id="SSF47616">
    <property type="entry name" value="GST C-terminal domain-like"/>
    <property type="match status" value="1"/>
</dbReference>
<dbReference type="KEGG" id="spu:578378"/>
<keyword evidence="3" id="KW-0808">Transferase</keyword>
<dbReference type="GO" id="GO:0004364">
    <property type="term" value="F:glutathione transferase activity"/>
    <property type="evidence" value="ECO:0000318"/>
    <property type="project" value="GO_Central"/>
</dbReference>
<evidence type="ECO:0000256" key="2">
    <source>
        <dbReference type="ARBA" id="ARBA00023002"/>
    </source>
</evidence>
<dbReference type="RefSeq" id="XP_783642.2">
    <property type="nucleotide sequence ID" value="XM_778549.5"/>
</dbReference>
<dbReference type="Pfam" id="PF13417">
    <property type="entry name" value="GST_N_3"/>
    <property type="match status" value="1"/>
</dbReference>
<dbReference type="Gene3D" id="1.20.1050.10">
    <property type="match status" value="1"/>
</dbReference>
<protein>
    <recommendedName>
        <fullName evidence="3">Glutathione S-transferase omega</fullName>
        <shortName evidence="3">GSTO</shortName>
        <ecNumber evidence="3">1.20.4.2</ecNumber>
        <ecNumber evidence="3">1.8.5.1</ecNumber>
        <ecNumber evidence="3">2.5.1.18</ecNumber>
    </recommendedName>
    <alternativeName>
        <fullName evidence="3">Glutathione-dependent dehydroascorbate reductase</fullName>
    </alternativeName>
    <alternativeName>
        <fullName evidence="3">Monomethylarsonic acid reductase</fullName>
    </alternativeName>
</protein>
<dbReference type="EC" id="1.8.5.1" evidence="3"/>
<proteinExistence type="inferred from homology"/>
<dbReference type="InterPro" id="IPR004045">
    <property type="entry name" value="Glutathione_S-Trfase_N"/>
</dbReference>
<dbReference type="PROSITE" id="PS50404">
    <property type="entry name" value="GST_NTER"/>
    <property type="match status" value="1"/>
</dbReference>
<dbReference type="FunFam" id="3.40.30.10:FF:000123">
    <property type="entry name" value="Glutathione transferase o1"/>
    <property type="match status" value="1"/>
</dbReference>
<keyword evidence="2 3" id="KW-0560">Oxidoreductase</keyword>
<dbReference type="InterPro" id="IPR036282">
    <property type="entry name" value="Glutathione-S-Trfase_C_sf"/>
</dbReference>
<feature type="domain" description="GST N-terminal" evidence="4">
    <location>
        <begin position="18"/>
        <end position="96"/>
    </location>
</feature>
<dbReference type="GO" id="GO:0050610">
    <property type="term" value="F:methylarsonate reductase activity"/>
    <property type="evidence" value="ECO:0007669"/>
    <property type="project" value="UniProtKB-UniRule"/>
</dbReference>
<dbReference type="EC" id="2.5.1.18" evidence="3"/>
<dbReference type="PRINTS" id="PR01625">
    <property type="entry name" value="GSTRNSFRASEO"/>
</dbReference>
<comment type="catalytic activity">
    <reaction evidence="3">
        <text>RX + glutathione = an S-substituted glutathione + a halide anion + H(+)</text>
        <dbReference type="Rhea" id="RHEA:16437"/>
        <dbReference type="ChEBI" id="CHEBI:15378"/>
        <dbReference type="ChEBI" id="CHEBI:16042"/>
        <dbReference type="ChEBI" id="CHEBI:17792"/>
        <dbReference type="ChEBI" id="CHEBI:57925"/>
        <dbReference type="ChEBI" id="CHEBI:90779"/>
        <dbReference type="EC" id="2.5.1.18"/>
    </reaction>
</comment>
<dbReference type="SUPFAM" id="SSF52833">
    <property type="entry name" value="Thioredoxin-like"/>
    <property type="match status" value="1"/>
</dbReference>
<dbReference type="InParanoid" id="A0A7M7RDA0"/>
<dbReference type="InterPro" id="IPR040079">
    <property type="entry name" value="Glutathione_S-Trfase"/>
</dbReference>
<evidence type="ECO:0000259" key="4">
    <source>
        <dbReference type="PROSITE" id="PS50404"/>
    </source>
</evidence>
<evidence type="ECO:0000259" key="5">
    <source>
        <dbReference type="PROSITE" id="PS50405"/>
    </source>
</evidence>
<sequence>MSRRHLKQGEANPTVKPDVLRLYSMGFCPFAQRALLVLAVKGIDYELVNCNLNHKPEFLLERNPAGTVPVLEFQGNIVTESLVICDLLEDLFPDKPLKAKDPFQKAKNRLAVGKFDSIVSLFYKVGYNPDDADAKETLRKSMKEYQAFFTAKKTNFFGGDQWGMVDLMVWPWIERMHVLGAVIIDDFVPEFKAWVDRMGTVPAVQACRISKEKLSEMYTGYFARNAVYD</sequence>
<organism evidence="6 7">
    <name type="scientific">Strongylocentrotus purpuratus</name>
    <name type="common">Purple sea urchin</name>
    <dbReference type="NCBI Taxonomy" id="7668"/>
    <lineage>
        <taxon>Eukaryota</taxon>
        <taxon>Metazoa</taxon>
        <taxon>Echinodermata</taxon>
        <taxon>Eleutherozoa</taxon>
        <taxon>Echinozoa</taxon>
        <taxon>Echinoidea</taxon>
        <taxon>Euechinoidea</taxon>
        <taxon>Echinacea</taxon>
        <taxon>Camarodonta</taxon>
        <taxon>Echinidea</taxon>
        <taxon>Strongylocentrotidae</taxon>
        <taxon>Strongylocentrotus</taxon>
    </lineage>
</organism>
<name>A0A7M7RDA0_STRPU</name>
<dbReference type="PROSITE" id="PS50405">
    <property type="entry name" value="GST_CTER"/>
    <property type="match status" value="1"/>
</dbReference>
<evidence type="ECO:0000313" key="6">
    <source>
        <dbReference type="EnsemblMetazoa" id="XP_783642"/>
    </source>
</evidence>
<dbReference type="GeneID" id="578378"/>
<dbReference type="EC" id="1.20.4.2" evidence="3"/>
<dbReference type="Gene3D" id="3.40.30.10">
    <property type="entry name" value="Glutaredoxin"/>
    <property type="match status" value="1"/>
</dbReference>
<dbReference type="GO" id="GO:0006749">
    <property type="term" value="P:glutathione metabolic process"/>
    <property type="evidence" value="ECO:0000318"/>
    <property type="project" value="GO_Central"/>
</dbReference>
<evidence type="ECO:0000256" key="3">
    <source>
        <dbReference type="RuleBase" id="RU368071"/>
    </source>
</evidence>
<accession>A0A7M7RDA0</accession>
<reference evidence="7" key="1">
    <citation type="submission" date="2015-02" db="EMBL/GenBank/DDBJ databases">
        <title>Genome sequencing for Strongylocentrotus purpuratus.</title>
        <authorList>
            <person name="Murali S."/>
            <person name="Liu Y."/>
            <person name="Vee V."/>
            <person name="English A."/>
            <person name="Wang M."/>
            <person name="Skinner E."/>
            <person name="Han Y."/>
            <person name="Muzny D.M."/>
            <person name="Worley K.C."/>
            <person name="Gibbs R.A."/>
        </authorList>
    </citation>
    <scope>NUCLEOTIDE SEQUENCE</scope>
</reference>
<dbReference type="EnsemblMetazoa" id="XM_778549">
    <property type="protein sequence ID" value="XP_783642"/>
    <property type="gene ID" value="LOC578378"/>
</dbReference>
<evidence type="ECO:0000256" key="1">
    <source>
        <dbReference type="ARBA" id="ARBA00011067"/>
    </source>
</evidence>
<dbReference type="InterPro" id="IPR005442">
    <property type="entry name" value="GST_omega"/>
</dbReference>
<dbReference type="SFLD" id="SFLDS00019">
    <property type="entry name" value="Glutathione_Transferase_(cytos"/>
    <property type="match status" value="1"/>
</dbReference>
<dbReference type="PANTHER" id="PTHR43968:SF6">
    <property type="entry name" value="GLUTATHIONE S-TRANSFERASE OMEGA"/>
    <property type="match status" value="1"/>
</dbReference>